<dbReference type="EMBL" id="QCZI01000009">
    <property type="protein sequence ID" value="PWA05046.1"/>
    <property type="molecule type" value="Genomic_DNA"/>
</dbReference>
<dbReference type="PANTHER" id="PTHR10412:SF11">
    <property type="entry name" value="MANNOSYL-OLIGOSACCHARIDE GLUCOSIDASE"/>
    <property type="match status" value="1"/>
</dbReference>
<evidence type="ECO:0000313" key="8">
    <source>
        <dbReference type="Proteomes" id="UP000245449"/>
    </source>
</evidence>
<dbReference type="InterPro" id="IPR014756">
    <property type="entry name" value="Ig_E-set"/>
</dbReference>
<dbReference type="InterPro" id="IPR012341">
    <property type="entry name" value="6hp_glycosidase-like_sf"/>
</dbReference>
<organism evidence="7 8">
    <name type="scientific">Flavobacterium psychrotolerans</name>
    <dbReference type="NCBI Taxonomy" id="2169410"/>
    <lineage>
        <taxon>Bacteria</taxon>
        <taxon>Pseudomonadati</taxon>
        <taxon>Bacteroidota</taxon>
        <taxon>Flavobacteriia</taxon>
        <taxon>Flavobacteriales</taxon>
        <taxon>Flavobacteriaceae</taxon>
        <taxon>Flavobacterium</taxon>
    </lineage>
</organism>
<dbReference type="Gene3D" id="2.60.40.10">
    <property type="entry name" value="Immunoglobulins"/>
    <property type="match status" value="1"/>
</dbReference>
<feature type="domain" description="AMP-activated protein kinase glycogen-binding" evidence="5">
    <location>
        <begin position="28"/>
        <end position="100"/>
    </location>
</feature>
<feature type="domain" description="Mannosylglycerate hydrolase MGH1-like glycoside hydrolase" evidence="6">
    <location>
        <begin position="196"/>
        <end position="455"/>
    </location>
</feature>
<dbReference type="GO" id="GO:0004573">
    <property type="term" value="F:Glc3Man9GlcNAc2 oligosaccharide glucosidase activity"/>
    <property type="evidence" value="ECO:0007669"/>
    <property type="project" value="InterPro"/>
</dbReference>
<evidence type="ECO:0000256" key="1">
    <source>
        <dbReference type="ARBA" id="ARBA00010833"/>
    </source>
</evidence>
<dbReference type="Pfam" id="PF22422">
    <property type="entry name" value="MGH1-like_GH"/>
    <property type="match status" value="1"/>
</dbReference>
<keyword evidence="8" id="KW-1185">Reference proteome</keyword>
<evidence type="ECO:0000259" key="6">
    <source>
        <dbReference type="Pfam" id="PF22422"/>
    </source>
</evidence>
<dbReference type="InterPro" id="IPR054491">
    <property type="entry name" value="MGH1-like_GH"/>
</dbReference>
<comment type="similarity">
    <text evidence="1">Belongs to the glycosyl hydrolase 63 family.</text>
</comment>
<evidence type="ECO:0000259" key="5">
    <source>
        <dbReference type="Pfam" id="PF16561"/>
    </source>
</evidence>
<evidence type="ECO:0000313" key="7">
    <source>
        <dbReference type="EMBL" id="PWA05046.1"/>
    </source>
</evidence>
<dbReference type="InterPro" id="IPR004888">
    <property type="entry name" value="Glycoside_hydrolase_63"/>
</dbReference>
<dbReference type="Pfam" id="PF16561">
    <property type="entry name" value="AMPK1_CBM"/>
    <property type="match status" value="1"/>
</dbReference>
<reference evidence="7 8" key="1">
    <citation type="submission" date="2018-04" db="EMBL/GenBank/DDBJ databases">
        <title>Flavobacterium sp. nov., isolated from glacier ice.</title>
        <authorList>
            <person name="Liu Q."/>
            <person name="Xin Y.-H."/>
        </authorList>
    </citation>
    <scope>NUCLEOTIDE SEQUENCE [LARGE SCALE GENOMIC DNA]</scope>
    <source>
        <strain evidence="7 8">RB1R5</strain>
    </source>
</reference>
<sequence length="605" mass="69983">MKKTITFFLLVLPLINFAQKVSFEFSYFSEKAKNVAVAGSFNNWSTEALPMKQGIDNVWRASIEIEPNYYYYKIVVDGNWIPDPNNPLKINDGGTSFNSIVKIGNPPIPLRKISKDPFPKEKLPEPILSANPELVELYYEAWKMAWKKIGSGTPENGFSKKYMDEGFNELIYQWDLCFITSFGMYGRSVFPVMPSLDNFYKKQRADGYIQRVYWETNGKIANEPTAEEPMVNPPLFAWLEWRYYEISGDATRFKKVLPVLATYFNWIEKNCRTEKGKGLYYTSELGSGMDNTPRKNVGKAAWIDFSSQQALAALYIQKIAEKTGNKTTEKEFKTHYEQIKGLVNSLLWDNKSGFYYDLTEQNTLSPTVHIGAFWTLFSEIAPKQNVPFLLHHLQNPNEFWRKHLVPTLAANQPEYDSKGHYWLGSVWSPTNYMVIQGLKKYGENDLADTIAFNHLKNVANIYYHFKPDIEKIAYEERYADSYKTIWECYSADYESPATRWDNTFYSRQDFVGWSGLAPISLLIENVLGFEIKGNQNQICWTLKRNDTFGIKNIELKNQKVSLLCEPQGTKQKITIHCEKPFELGIIKGVKKQTYKISKKNQVITI</sequence>
<dbReference type="Proteomes" id="UP000245449">
    <property type="component" value="Unassembled WGS sequence"/>
</dbReference>
<dbReference type="RefSeq" id="WP_116724920.1">
    <property type="nucleotide sequence ID" value="NZ_QCZI01000009.1"/>
</dbReference>
<dbReference type="AlphaFoldDB" id="A0A2U1JIR7"/>
<name>A0A2U1JIR7_9FLAO</name>
<accession>A0A2U1JIR7</accession>
<dbReference type="InterPro" id="IPR013783">
    <property type="entry name" value="Ig-like_fold"/>
</dbReference>
<keyword evidence="4" id="KW-0732">Signal</keyword>
<evidence type="ECO:0000256" key="2">
    <source>
        <dbReference type="ARBA" id="ARBA00022801"/>
    </source>
</evidence>
<gene>
    <name evidence="7" type="ORF">DB895_08415</name>
</gene>
<dbReference type="InterPro" id="IPR032640">
    <property type="entry name" value="AMPK1_CBM"/>
</dbReference>
<evidence type="ECO:0000256" key="4">
    <source>
        <dbReference type="SAM" id="SignalP"/>
    </source>
</evidence>
<dbReference type="PANTHER" id="PTHR10412">
    <property type="entry name" value="MANNOSYL-OLIGOSACCHARIDE GLUCOSIDASE"/>
    <property type="match status" value="1"/>
</dbReference>
<dbReference type="SUPFAM" id="SSF81296">
    <property type="entry name" value="E set domains"/>
    <property type="match status" value="1"/>
</dbReference>
<dbReference type="SUPFAM" id="SSF48208">
    <property type="entry name" value="Six-hairpin glycosidases"/>
    <property type="match status" value="1"/>
</dbReference>
<dbReference type="OrthoDB" id="9781878at2"/>
<evidence type="ECO:0000256" key="3">
    <source>
        <dbReference type="ARBA" id="ARBA00023295"/>
    </source>
</evidence>
<dbReference type="InterPro" id="IPR008928">
    <property type="entry name" value="6-hairpin_glycosidase_sf"/>
</dbReference>
<dbReference type="Gene3D" id="1.50.10.10">
    <property type="match status" value="1"/>
</dbReference>
<feature type="chain" id="PRO_5015415672" evidence="4">
    <location>
        <begin position="19"/>
        <end position="605"/>
    </location>
</feature>
<comment type="caution">
    <text evidence="7">The sequence shown here is derived from an EMBL/GenBank/DDBJ whole genome shotgun (WGS) entry which is preliminary data.</text>
</comment>
<dbReference type="GO" id="GO:0009311">
    <property type="term" value="P:oligosaccharide metabolic process"/>
    <property type="evidence" value="ECO:0007669"/>
    <property type="project" value="InterPro"/>
</dbReference>
<dbReference type="GO" id="GO:0006487">
    <property type="term" value="P:protein N-linked glycosylation"/>
    <property type="evidence" value="ECO:0007669"/>
    <property type="project" value="TreeGrafter"/>
</dbReference>
<feature type="signal peptide" evidence="4">
    <location>
        <begin position="1"/>
        <end position="18"/>
    </location>
</feature>
<protein>
    <submittedName>
        <fullName evidence="7">Uncharacterized protein</fullName>
    </submittedName>
</protein>
<keyword evidence="3" id="KW-0326">Glycosidase</keyword>
<proteinExistence type="inferred from homology"/>
<keyword evidence="2" id="KW-0378">Hydrolase</keyword>
<dbReference type="CDD" id="cd02859">
    <property type="entry name" value="E_set_AMPKbeta_like_N"/>
    <property type="match status" value="1"/>
</dbReference>